<organism evidence="1 2">
    <name type="scientific">Scortum barcoo</name>
    <name type="common">barcoo grunter</name>
    <dbReference type="NCBI Taxonomy" id="214431"/>
    <lineage>
        <taxon>Eukaryota</taxon>
        <taxon>Metazoa</taxon>
        <taxon>Chordata</taxon>
        <taxon>Craniata</taxon>
        <taxon>Vertebrata</taxon>
        <taxon>Euteleostomi</taxon>
        <taxon>Actinopterygii</taxon>
        <taxon>Neopterygii</taxon>
        <taxon>Teleostei</taxon>
        <taxon>Neoteleostei</taxon>
        <taxon>Acanthomorphata</taxon>
        <taxon>Eupercaria</taxon>
        <taxon>Centrarchiformes</taxon>
        <taxon>Terapontoidei</taxon>
        <taxon>Terapontidae</taxon>
        <taxon>Scortum</taxon>
    </lineage>
</organism>
<proteinExistence type="predicted"/>
<evidence type="ECO:0000313" key="1">
    <source>
        <dbReference type="EMBL" id="KAI3372571.1"/>
    </source>
</evidence>
<keyword evidence="2" id="KW-1185">Reference proteome</keyword>
<gene>
    <name evidence="1" type="ORF">L3Q82_023051</name>
</gene>
<name>A0ACB8WXW3_9TELE</name>
<dbReference type="EMBL" id="CM041535">
    <property type="protein sequence ID" value="KAI3372571.1"/>
    <property type="molecule type" value="Genomic_DNA"/>
</dbReference>
<dbReference type="Proteomes" id="UP000831701">
    <property type="component" value="Chromosome 5"/>
</dbReference>
<sequence length="793" mass="88538">MQPPCSLQLGPAGPSPSLGSQGSAAGLQQLEEKQLFEKFWKGTFKAVATPRPESVIVASITARRRVINLFEIAGDSGVRPSCLLSFIFSEKEALLKWLCPTTGSVRGDSDDDGSLAGAGESERPQREDIMLLTLPGSVCVRRQRRPLHCFSHALPLCIFEGGVNRMCEAFPSETTACQLLKTDEGKAADARLDTSDRNGCIKGKRRKHHSHRRARSPSFDEELSPRPKGKKKKRKSERKRKRKRSPSHSLSPLRKKKKKKKKSSKKRKASGIGKSRPSADTVSVVILLAHDSILFHPTSSSSLKHKRKDERKHKKSSRTHSRRRRRYRRSESDSSSCQSTAEDRHHLQKSVVHQALGDLTAVVEETNGVLDHTDMKRRPATKSVCKTAPKYRSILSTATILSSKPGSELLHGKGSQHLSSQTEGPHDYDSGNDTSSPPSSKTGASRASVTDNKRNHCKRLASPEKLKFTDKDNVSDSGNSVTSYASLCKPYGEDSLSATLFAGNGKSENEGQRFFKTTQPTVLALSLKEAKPPNVFSLQRADNLGVSGGGCKISKDFKLFTENEQVISKAPENTAIQQPEQEQILREFQILQSLLSKPVVVILQFSSNPRIVIFLVTSSYSRSPSYSADLRRRGSVTSLSSRGSYSRYSADRLRDRKRTPSSRETDVKHAHKVSGKRRRRKSYSPMKKRRRDSPSHLEARRITSARKRPIPYFRPSPSSSSRSTSVSSWSSLFTRSRSRSPIHSISRSRSRSRSNSYSSYRSYSRSSSWNSIFGNRSRSRSRGSLNKRYKTRH</sequence>
<evidence type="ECO:0000313" key="2">
    <source>
        <dbReference type="Proteomes" id="UP000831701"/>
    </source>
</evidence>
<protein>
    <submittedName>
        <fullName evidence="1">Uncharacterized protein</fullName>
    </submittedName>
</protein>
<reference evidence="1" key="1">
    <citation type="submission" date="2022-04" db="EMBL/GenBank/DDBJ databases">
        <title>Jade perch genome.</title>
        <authorList>
            <person name="Chao B."/>
        </authorList>
    </citation>
    <scope>NUCLEOTIDE SEQUENCE</scope>
    <source>
        <strain evidence="1">CB-2022</strain>
    </source>
</reference>
<comment type="caution">
    <text evidence="1">The sequence shown here is derived from an EMBL/GenBank/DDBJ whole genome shotgun (WGS) entry which is preliminary data.</text>
</comment>
<accession>A0ACB8WXW3</accession>